<organism evidence="1">
    <name type="scientific">freshwater metagenome</name>
    <dbReference type="NCBI Taxonomy" id="449393"/>
    <lineage>
        <taxon>unclassified sequences</taxon>
        <taxon>metagenomes</taxon>
        <taxon>ecological metagenomes</taxon>
    </lineage>
</organism>
<gene>
    <name evidence="1" type="ORF">UFOPK2852_00808</name>
</gene>
<sequence length="395" mass="43354">MAQIELVESSFPTLKPGVNFLNQGSSPNSSDIYIGLAHRGISIAPPMTNLAKCLVELCDGSHSLSKIYQNLLEQVGDAGTAEIKGEINWILEILAEARLIEFRDSALAFGSDKYLPINLLSARKRFRAQENLTTWHPDISSEKSAQELIESRQQYSIIIFGHNHLALTLFTILQASGFSAIRIIDRSISKSRADSIQIAPEEVCGLGIRGSDVGVRRELVIADLARNSRLIVGEDKSFPALPSLIIATDEIPQETLQRWMSEEIAHLAISRLIENRVEIGPLVIPGKSPCLNCLKLWRADKFPLQKEFELISALSGGENSKLEIPSAQVAAIAGMVAIAVIEYFAALEIGSKSIGKNLIGTTRTLDLFDPMNPDNLANTNNYWQPHISCGCQQLI</sequence>
<proteinExistence type="predicted"/>
<dbReference type="AlphaFoldDB" id="A0A6J6UQG6"/>
<protein>
    <submittedName>
        <fullName evidence="1">Unannotated protein</fullName>
    </submittedName>
</protein>
<accession>A0A6J6UQG6</accession>
<name>A0A6J6UQG6_9ZZZZ</name>
<reference evidence="1" key="1">
    <citation type="submission" date="2020-05" db="EMBL/GenBank/DDBJ databases">
        <authorList>
            <person name="Chiriac C."/>
            <person name="Salcher M."/>
            <person name="Ghai R."/>
            <person name="Kavagutti S V."/>
        </authorList>
    </citation>
    <scope>NUCLEOTIDE SEQUENCE</scope>
</reference>
<dbReference type="EMBL" id="CAEZZJ010000099">
    <property type="protein sequence ID" value="CAB4761484.1"/>
    <property type="molecule type" value="Genomic_DNA"/>
</dbReference>
<dbReference type="Gene3D" id="3.40.50.720">
    <property type="entry name" value="NAD(P)-binding Rossmann-like Domain"/>
    <property type="match status" value="1"/>
</dbReference>
<evidence type="ECO:0000313" key="1">
    <source>
        <dbReference type="EMBL" id="CAB4761484.1"/>
    </source>
</evidence>